<evidence type="ECO:0000256" key="1">
    <source>
        <dbReference type="ARBA" id="ARBA00023015"/>
    </source>
</evidence>
<keyword evidence="1" id="KW-0805">Transcription regulation</keyword>
<keyword evidence="2" id="KW-0238">DNA-binding</keyword>
<dbReference type="SMART" id="SM00345">
    <property type="entry name" value="HTH_GNTR"/>
    <property type="match status" value="1"/>
</dbReference>
<dbReference type="Proteomes" id="UP000429644">
    <property type="component" value="Unassembled WGS sequence"/>
</dbReference>
<dbReference type="InterPro" id="IPR000524">
    <property type="entry name" value="Tscrpt_reg_HTH_GntR"/>
</dbReference>
<dbReference type="SUPFAM" id="SSF48008">
    <property type="entry name" value="GntR ligand-binding domain-like"/>
    <property type="match status" value="1"/>
</dbReference>
<name>A0A7J9UTK4_9MICO</name>
<evidence type="ECO:0000259" key="4">
    <source>
        <dbReference type="PROSITE" id="PS50949"/>
    </source>
</evidence>
<comment type="caution">
    <text evidence="5">The sequence shown here is derived from an EMBL/GenBank/DDBJ whole genome shotgun (WGS) entry which is preliminary data.</text>
</comment>
<accession>A0A7J9UTK4</accession>
<evidence type="ECO:0000313" key="5">
    <source>
        <dbReference type="EMBL" id="MPV87946.1"/>
    </source>
</evidence>
<dbReference type="AlphaFoldDB" id="A0A7J9UTK4"/>
<dbReference type="InterPro" id="IPR036390">
    <property type="entry name" value="WH_DNA-bd_sf"/>
</dbReference>
<dbReference type="PANTHER" id="PTHR43537">
    <property type="entry name" value="TRANSCRIPTIONAL REGULATOR, GNTR FAMILY"/>
    <property type="match status" value="1"/>
</dbReference>
<dbReference type="PANTHER" id="PTHR43537:SF24">
    <property type="entry name" value="GLUCONATE OPERON TRANSCRIPTIONAL REPRESSOR"/>
    <property type="match status" value="1"/>
</dbReference>
<reference evidence="5 6" key="1">
    <citation type="submission" date="2019-10" db="EMBL/GenBank/DDBJ databases">
        <title>Georgenia wutianyii sp. nov. and Georgenia yuyongxinii sp. nov. isolated from plateau pika (Ochotona curzoniae) in the Qinghai-Tibet plateau of China.</title>
        <authorList>
            <person name="Tian Z."/>
        </authorList>
    </citation>
    <scope>NUCLEOTIDE SEQUENCE [LARGE SCALE GENOMIC DNA]</scope>
    <source>
        <strain evidence="5 6">JCM 15130</strain>
    </source>
</reference>
<dbReference type="CDD" id="cd07377">
    <property type="entry name" value="WHTH_GntR"/>
    <property type="match status" value="1"/>
</dbReference>
<dbReference type="SUPFAM" id="SSF46785">
    <property type="entry name" value="Winged helix' DNA-binding domain"/>
    <property type="match status" value="1"/>
</dbReference>
<evidence type="ECO:0000256" key="3">
    <source>
        <dbReference type="ARBA" id="ARBA00023163"/>
    </source>
</evidence>
<dbReference type="EMBL" id="WHPD01001019">
    <property type="protein sequence ID" value="MPV87946.1"/>
    <property type="molecule type" value="Genomic_DNA"/>
</dbReference>
<dbReference type="Gene3D" id="1.10.10.10">
    <property type="entry name" value="Winged helix-like DNA-binding domain superfamily/Winged helix DNA-binding domain"/>
    <property type="match status" value="1"/>
</dbReference>
<proteinExistence type="predicted"/>
<gene>
    <name evidence="5" type="ORF">GB882_04650</name>
</gene>
<dbReference type="PROSITE" id="PS50949">
    <property type="entry name" value="HTH_GNTR"/>
    <property type="match status" value="1"/>
</dbReference>
<organism evidence="5 6">
    <name type="scientific">Georgenia ruanii</name>
    <dbReference type="NCBI Taxonomy" id="348442"/>
    <lineage>
        <taxon>Bacteria</taxon>
        <taxon>Bacillati</taxon>
        <taxon>Actinomycetota</taxon>
        <taxon>Actinomycetes</taxon>
        <taxon>Micrococcales</taxon>
        <taxon>Bogoriellaceae</taxon>
        <taxon>Georgenia</taxon>
    </lineage>
</organism>
<evidence type="ECO:0000313" key="6">
    <source>
        <dbReference type="Proteomes" id="UP000429644"/>
    </source>
</evidence>
<dbReference type="Pfam" id="PF00392">
    <property type="entry name" value="GntR"/>
    <property type="match status" value="1"/>
</dbReference>
<dbReference type="Gene3D" id="1.20.120.530">
    <property type="entry name" value="GntR ligand-binding domain-like"/>
    <property type="match status" value="1"/>
</dbReference>
<protein>
    <submittedName>
        <fullName evidence="5">GntR family transcriptional regulator</fullName>
    </submittedName>
</protein>
<dbReference type="GO" id="GO:0003677">
    <property type="term" value="F:DNA binding"/>
    <property type="evidence" value="ECO:0007669"/>
    <property type="project" value="UniProtKB-KW"/>
</dbReference>
<dbReference type="GO" id="GO:0003700">
    <property type="term" value="F:DNA-binding transcription factor activity"/>
    <property type="evidence" value="ECO:0007669"/>
    <property type="project" value="InterPro"/>
</dbReference>
<feature type="non-terminal residue" evidence="5">
    <location>
        <position position="1"/>
    </location>
</feature>
<feature type="domain" description="HTH gntR-type" evidence="4">
    <location>
        <begin position="34"/>
        <end position="104"/>
    </location>
</feature>
<dbReference type="InterPro" id="IPR036388">
    <property type="entry name" value="WH-like_DNA-bd_sf"/>
</dbReference>
<keyword evidence="3" id="KW-0804">Transcription</keyword>
<dbReference type="InterPro" id="IPR008920">
    <property type="entry name" value="TF_FadR/GntR_C"/>
</dbReference>
<sequence>VRQDDPVRAEGVRGPARGRPSRVHNAVFLPLGDEGRAELVERRIADAITGGVLAAGERLPSEAEMARSMRVALMTVREALVALRRRGLVVTRRGRNGGSFVTARADRTELATRRLGDMTRTALRDLAAHYLAIGEACLRLAAARAHPSEVDLLVERLEHLDLVGWSRTLDELRVEVAALSQSARLTREYMTLQAEISPLLALADDVEEFRAGQAAALERVLAAVRAGDAQAAVSAFDADVQHKVDWLVRRHRVLQQEGA</sequence>
<keyword evidence="6" id="KW-1185">Reference proteome</keyword>
<evidence type="ECO:0000256" key="2">
    <source>
        <dbReference type="ARBA" id="ARBA00023125"/>
    </source>
</evidence>